<evidence type="ECO:0000313" key="4">
    <source>
        <dbReference type="EMBL" id="ATC64437.1"/>
    </source>
</evidence>
<feature type="domain" description="FAD-binding" evidence="3">
    <location>
        <begin position="20"/>
        <end position="343"/>
    </location>
</feature>
<organism evidence="4 5">
    <name type="scientific">Nibricoccus aquaticus</name>
    <dbReference type="NCBI Taxonomy" id="2576891"/>
    <lineage>
        <taxon>Bacteria</taxon>
        <taxon>Pseudomonadati</taxon>
        <taxon>Verrucomicrobiota</taxon>
        <taxon>Opitutia</taxon>
        <taxon>Opitutales</taxon>
        <taxon>Opitutaceae</taxon>
        <taxon>Nibricoccus</taxon>
    </lineage>
</organism>
<proteinExistence type="predicted"/>
<feature type="region of interest" description="Disordered" evidence="2">
    <location>
        <begin position="519"/>
        <end position="542"/>
    </location>
</feature>
<evidence type="ECO:0000256" key="2">
    <source>
        <dbReference type="SAM" id="MobiDB-lite"/>
    </source>
</evidence>
<dbReference type="PANTHER" id="PTHR43747:SF5">
    <property type="entry name" value="FAD-BINDING DOMAIN-CONTAINING PROTEIN"/>
    <property type="match status" value="1"/>
</dbReference>
<evidence type="ECO:0000259" key="3">
    <source>
        <dbReference type="Pfam" id="PF01494"/>
    </source>
</evidence>
<dbReference type="Pfam" id="PF01494">
    <property type="entry name" value="FAD_binding_3"/>
    <property type="match status" value="1"/>
</dbReference>
<dbReference type="RefSeq" id="WP_096056069.1">
    <property type="nucleotide sequence ID" value="NZ_CP023344.1"/>
</dbReference>
<dbReference type="KEGG" id="vbh:CMV30_10995"/>
<dbReference type="OrthoDB" id="103324at2"/>
<reference evidence="4 5" key="1">
    <citation type="submission" date="2017-09" db="EMBL/GenBank/DDBJ databases">
        <title>Complete genome sequence of Verrucomicrobial strain HZ-65, isolated from freshwater.</title>
        <authorList>
            <person name="Choi A."/>
        </authorList>
    </citation>
    <scope>NUCLEOTIDE SEQUENCE [LARGE SCALE GENOMIC DNA]</scope>
    <source>
        <strain evidence="4 5">HZ-65</strain>
    </source>
</reference>
<dbReference type="InterPro" id="IPR002938">
    <property type="entry name" value="FAD-bd"/>
</dbReference>
<evidence type="ECO:0000256" key="1">
    <source>
        <dbReference type="ARBA" id="ARBA00023002"/>
    </source>
</evidence>
<dbReference type="PANTHER" id="PTHR43747">
    <property type="entry name" value="FAD-BINDING PROTEIN"/>
    <property type="match status" value="1"/>
</dbReference>
<dbReference type="EMBL" id="CP023344">
    <property type="protein sequence ID" value="ATC64437.1"/>
    <property type="molecule type" value="Genomic_DNA"/>
</dbReference>
<sequence>METATAPSDSSTPPSSAPWDVVVVGGALSGGATAFLLKRRNPKLKILIIERSSKMTRRVGEATVEISSYFLTRVLGLTEHLHEKQLAKQGLRYWFKNSETKTLEDCSETGPAFNSRLGSFQVDRSVLDEKVLANAVASGVQLLRPARVKDITLVEGGVQTITWDDEDGRTGVERAKWVVDASGVNAMLARKNGWYRVNHEHPIAACWSRWSGVKNMDSPELAQKFPKWARRTKAFRYTATNHITGLGWWAWVIPLKGGDVSVGVVFDQRITDLPEGPVLGERLREMLNTNPVAAEILADAKWQKEDIHFRRNLAYRSTTFAGKGFALVGDAAAFMDPFYSPGMDWISYTTSATAALIDGCLRGKPAAVHLERHNQRFRSSYEGWFNGIYKDKYFYMADQELMTLAFKLDLNLYYLGVVTQPYKHGHSALERPAFASKESKLPGRFIRLYNARFAKMARDRLRRGVWGKTNAHHHTMLSFFLDRWLPLRVTGLFCEYLWLELREGWRTWFRAPAPFAELPPHATRTQPRKVAAPAKQPANTVA</sequence>
<accession>A0A290Q861</accession>
<dbReference type="SUPFAM" id="SSF51905">
    <property type="entry name" value="FAD/NAD(P)-binding domain"/>
    <property type="match status" value="1"/>
</dbReference>
<name>A0A290Q861_9BACT</name>
<dbReference type="GO" id="GO:0071949">
    <property type="term" value="F:FAD binding"/>
    <property type="evidence" value="ECO:0007669"/>
    <property type="project" value="InterPro"/>
</dbReference>
<dbReference type="GO" id="GO:0016491">
    <property type="term" value="F:oxidoreductase activity"/>
    <property type="evidence" value="ECO:0007669"/>
    <property type="project" value="UniProtKB-KW"/>
</dbReference>
<dbReference type="Proteomes" id="UP000217265">
    <property type="component" value="Chromosome"/>
</dbReference>
<dbReference type="InterPro" id="IPR050816">
    <property type="entry name" value="Flavin-dep_Halogenase_NPB"/>
</dbReference>
<keyword evidence="5" id="KW-1185">Reference proteome</keyword>
<keyword evidence="1" id="KW-0560">Oxidoreductase</keyword>
<gene>
    <name evidence="4" type="ORF">CMV30_10995</name>
</gene>
<dbReference type="Gene3D" id="3.50.50.60">
    <property type="entry name" value="FAD/NAD(P)-binding domain"/>
    <property type="match status" value="1"/>
</dbReference>
<dbReference type="InterPro" id="IPR036188">
    <property type="entry name" value="FAD/NAD-bd_sf"/>
</dbReference>
<protein>
    <submittedName>
        <fullName evidence="4">Electron transfer flavoprotein</fullName>
    </submittedName>
</protein>
<dbReference type="AlphaFoldDB" id="A0A290Q861"/>
<evidence type="ECO:0000313" key="5">
    <source>
        <dbReference type="Proteomes" id="UP000217265"/>
    </source>
</evidence>